<dbReference type="Proteomes" id="UP001055879">
    <property type="component" value="Linkage Group LG05"/>
</dbReference>
<keyword evidence="2" id="KW-1185">Reference proteome</keyword>
<accession>A0ACB9C6N3</accession>
<protein>
    <submittedName>
        <fullName evidence="1">Uncharacterized protein</fullName>
    </submittedName>
</protein>
<gene>
    <name evidence="1" type="ORF">L6452_18607</name>
</gene>
<reference evidence="2" key="1">
    <citation type="journal article" date="2022" name="Mol. Ecol. Resour.">
        <title>The genomes of chicory, endive, great burdock and yacon provide insights into Asteraceae palaeo-polyploidization history and plant inulin production.</title>
        <authorList>
            <person name="Fan W."/>
            <person name="Wang S."/>
            <person name="Wang H."/>
            <person name="Wang A."/>
            <person name="Jiang F."/>
            <person name="Liu H."/>
            <person name="Zhao H."/>
            <person name="Xu D."/>
            <person name="Zhang Y."/>
        </authorList>
    </citation>
    <scope>NUCLEOTIDE SEQUENCE [LARGE SCALE GENOMIC DNA]</scope>
    <source>
        <strain evidence="2">cv. Niubang</strain>
    </source>
</reference>
<evidence type="ECO:0000313" key="2">
    <source>
        <dbReference type="Proteomes" id="UP001055879"/>
    </source>
</evidence>
<evidence type="ECO:0000313" key="1">
    <source>
        <dbReference type="EMBL" id="KAI3729934.1"/>
    </source>
</evidence>
<name>A0ACB9C6N3_ARCLA</name>
<dbReference type="EMBL" id="CM042051">
    <property type="protein sequence ID" value="KAI3729934.1"/>
    <property type="molecule type" value="Genomic_DNA"/>
</dbReference>
<sequence length="172" mass="20057">MREALLMNKLAKLSIDEVFLGHRVSLSIVSDRDSRFMSHFWDGLQKELGTKVKFSTAYHPQMDGQSERTIQIVEDMLRSCIIDFGGNWDSRLHLVEFACNNNYHSSIRMALLEALYGRKWRTHVCWLEAGEKQFAGPEIVQEMTDKVKSIRERLKAAQDRHKSYADKKRRPV</sequence>
<reference evidence="1 2" key="2">
    <citation type="journal article" date="2022" name="Mol. Ecol. Resour.">
        <title>The genomes of chicory, endive, great burdock and yacon provide insights into Asteraceae paleo-polyploidization history and plant inulin production.</title>
        <authorList>
            <person name="Fan W."/>
            <person name="Wang S."/>
            <person name="Wang H."/>
            <person name="Wang A."/>
            <person name="Jiang F."/>
            <person name="Liu H."/>
            <person name="Zhao H."/>
            <person name="Xu D."/>
            <person name="Zhang Y."/>
        </authorList>
    </citation>
    <scope>NUCLEOTIDE SEQUENCE [LARGE SCALE GENOMIC DNA]</scope>
    <source>
        <strain evidence="2">cv. Niubang</strain>
    </source>
</reference>
<organism evidence="1 2">
    <name type="scientific">Arctium lappa</name>
    <name type="common">Greater burdock</name>
    <name type="synonym">Lappa major</name>
    <dbReference type="NCBI Taxonomy" id="4217"/>
    <lineage>
        <taxon>Eukaryota</taxon>
        <taxon>Viridiplantae</taxon>
        <taxon>Streptophyta</taxon>
        <taxon>Embryophyta</taxon>
        <taxon>Tracheophyta</taxon>
        <taxon>Spermatophyta</taxon>
        <taxon>Magnoliopsida</taxon>
        <taxon>eudicotyledons</taxon>
        <taxon>Gunneridae</taxon>
        <taxon>Pentapetalae</taxon>
        <taxon>asterids</taxon>
        <taxon>campanulids</taxon>
        <taxon>Asterales</taxon>
        <taxon>Asteraceae</taxon>
        <taxon>Carduoideae</taxon>
        <taxon>Cardueae</taxon>
        <taxon>Arctiinae</taxon>
        <taxon>Arctium</taxon>
    </lineage>
</organism>
<comment type="caution">
    <text evidence="1">The sequence shown here is derived from an EMBL/GenBank/DDBJ whole genome shotgun (WGS) entry which is preliminary data.</text>
</comment>
<proteinExistence type="predicted"/>